<feature type="region of interest" description="Disordered" evidence="1">
    <location>
        <begin position="89"/>
        <end position="110"/>
    </location>
</feature>
<keyword evidence="2" id="KW-0812">Transmembrane</keyword>
<organism evidence="3 4">
    <name type="scientific">Actinomyces israelii</name>
    <dbReference type="NCBI Taxonomy" id="1659"/>
    <lineage>
        <taxon>Bacteria</taxon>
        <taxon>Bacillati</taxon>
        <taxon>Actinomycetota</taxon>
        <taxon>Actinomycetes</taxon>
        <taxon>Actinomycetales</taxon>
        <taxon>Actinomycetaceae</taxon>
        <taxon>Actinomyces</taxon>
    </lineage>
</organism>
<proteinExistence type="predicted"/>
<dbReference type="Proteomes" id="UP001072034">
    <property type="component" value="Unassembled WGS sequence"/>
</dbReference>
<protein>
    <submittedName>
        <fullName evidence="3">Uncharacterized protein</fullName>
    </submittedName>
</protein>
<evidence type="ECO:0000313" key="4">
    <source>
        <dbReference type="Proteomes" id="UP001072034"/>
    </source>
</evidence>
<gene>
    <name evidence="3" type="ORF">OHJ16_12135</name>
</gene>
<keyword evidence="4" id="KW-1185">Reference proteome</keyword>
<feature type="region of interest" description="Disordered" evidence="1">
    <location>
        <begin position="1"/>
        <end position="56"/>
    </location>
</feature>
<keyword evidence="2" id="KW-1133">Transmembrane helix</keyword>
<reference evidence="3" key="1">
    <citation type="submission" date="2022-10" db="EMBL/GenBank/DDBJ databases">
        <title>Genome sequence of Actinomyces israelii ATCC 10048.</title>
        <authorList>
            <person name="Watt R.M."/>
            <person name="Tong W.M."/>
        </authorList>
    </citation>
    <scope>NUCLEOTIDE SEQUENCE</scope>
    <source>
        <strain evidence="3">ATCC 10048</strain>
    </source>
</reference>
<name>A0ABT4IAL7_9ACTO</name>
<feature type="compositionally biased region" description="Polar residues" evidence="1">
    <location>
        <begin position="20"/>
        <end position="29"/>
    </location>
</feature>
<feature type="compositionally biased region" description="Polar residues" evidence="1">
    <location>
        <begin position="1"/>
        <end position="10"/>
    </location>
</feature>
<evidence type="ECO:0000313" key="3">
    <source>
        <dbReference type="EMBL" id="MCZ0858789.1"/>
    </source>
</evidence>
<keyword evidence="2" id="KW-0472">Membrane</keyword>
<feature type="transmembrane region" description="Helical" evidence="2">
    <location>
        <begin position="61"/>
        <end position="84"/>
    </location>
</feature>
<dbReference type="RefSeq" id="WP_268918118.1">
    <property type="nucleotide sequence ID" value="NZ_JAPTMY010000030.1"/>
</dbReference>
<dbReference type="EMBL" id="JAPTMY010000030">
    <property type="protein sequence ID" value="MCZ0858789.1"/>
    <property type="molecule type" value="Genomic_DNA"/>
</dbReference>
<evidence type="ECO:0000256" key="1">
    <source>
        <dbReference type="SAM" id="MobiDB-lite"/>
    </source>
</evidence>
<comment type="caution">
    <text evidence="3">The sequence shown here is derived from an EMBL/GenBank/DDBJ whole genome shotgun (WGS) entry which is preliminary data.</text>
</comment>
<evidence type="ECO:0000256" key="2">
    <source>
        <dbReference type="SAM" id="Phobius"/>
    </source>
</evidence>
<sequence length="480" mass="51030">MAGPDQSQPVSYGIVPDPSQPGQAASYPTGQYPPAAGRYAAVPASPTGYGEPKPPRRRRTVLVVSLVVVLVLAVVAGTGAVLLLRNRVGSNDAPGSDSTASADSTDAASSGGRWSSAWLDGFEEAWALDAPPASGKKRAMSVKVAEDKLIRTVNASKTTTVTVFQLGDGQPDQLWEEDVSGSTLWITVWKNWIVVGNTLVDIDSREHTTAPWAENALVSSSHESAIACVDTTCTMWTSPTEKKWEAELPETTSVRVLTDSEVGGYAWAEGTGKSPDYIVDLDAGSSKKLEGAEGGSSPYALADGWVVYGAGRQPAAVTLYEPDGTLRETFLSDAGGSDDDYPWSPEPFTLDQARSWLKDGDTSWAPGTYSVSQADASCESITVAGNDIDLGEDNSLTERKRGGCSVASPIQVIYHAGDGQIATFYEHRYRDDEVFLHLVDMATGRAPDPIPLGDYSSYDVKNDVLIVHDEAGGIKAYRPA</sequence>
<accession>A0ABT4IAL7</accession>
<feature type="compositionally biased region" description="Low complexity" evidence="1">
    <location>
        <begin position="95"/>
        <end position="110"/>
    </location>
</feature>